<dbReference type="PATRIC" id="fig|1121451.3.peg.3310"/>
<dbReference type="AlphaFoldDB" id="L0RF15"/>
<dbReference type="Proteomes" id="UP000010808">
    <property type="component" value="Chromosome"/>
</dbReference>
<evidence type="ECO:0000313" key="2">
    <source>
        <dbReference type="EMBL" id="CCO25373.1"/>
    </source>
</evidence>
<evidence type="ECO:0000313" key="3">
    <source>
        <dbReference type="Proteomes" id="UP000010808"/>
    </source>
</evidence>
<dbReference type="Pfam" id="PF12760">
    <property type="entry name" value="Zn_ribbon_IS1595"/>
    <property type="match status" value="1"/>
</dbReference>
<organism evidence="2 3">
    <name type="scientific">Maridesulfovibrio hydrothermalis AM13 = DSM 14728</name>
    <dbReference type="NCBI Taxonomy" id="1121451"/>
    <lineage>
        <taxon>Bacteria</taxon>
        <taxon>Pseudomonadati</taxon>
        <taxon>Thermodesulfobacteriota</taxon>
        <taxon>Desulfovibrionia</taxon>
        <taxon>Desulfovibrionales</taxon>
        <taxon>Desulfovibrionaceae</taxon>
        <taxon>Maridesulfovibrio</taxon>
    </lineage>
</organism>
<reference evidence="2 3" key="1">
    <citation type="submission" date="2012-10" db="EMBL/GenBank/DDBJ databases">
        <authorList>
            <person name="Genoscope - CEA"/>
        </authorList>
    </citation>
    <scope>NUCLEOTIDE SEQUENCE [LARGE SCALE GENOMIC DNA]</scope>
    <source>
        <strain evidence="3">AM13 / DSM 14728</strain>
    </source>
</reference>
<dbReference type="OrthoDB" id="5469813at2"/>
<dbReference type="SMART" id="SM01126">
    <property type="entry name" value="DDE_Tnp_IS1595"/>
    <property type="match status" value="1"/>
</dbReference>
<accession>L0RF15</accession>
<gene>
    <name evidence="2" type="ORF">DESAM_23106</name>
</gene>
<feature type="domain" description="ISXO2-like transposase" evidence="1">
    <location>
        <begin position="124"/>
        <end position="268"/>
    </location>
</feature>
<dbReference type="Pfam" id="PF12762">
    <property type="entry name" value="DDE_Tnp_IS1595"/>
    <property type="match status" value="1"/>
</dbReference>
<name>L0RF15_9BACT</name>
<dbReference type="HOGENOM" id="CLU_044348_11_0_7"/>
<dbReference type="eggNOG" id="COG3677">
    <property type="taxonomic scope" value="Bacteria"/>
</dbReference>
<dbReference type="InterPro" id="IPR024445">
    <property type="entry name" value="Tnp_ISXO2-like"/>
</dbReference>
<dbReference type="RefSeq" id="WP_015337970.1">
    <property type="nucleotide sequence ID" value="NC_020055.1"/>
</dbReference>
<dbReference type="EMBL" id="FO203522">
    <property type="protein sequence ID" value="CCO25373.1"/>
    <property type="molecule type" value="Genomic_DNA"/>
</dbReference>
<keyword evidence="3" id="KW-1185">Reference proteome</keyword>
<dbReference type="KEGG" id="dhy:DESAM_23106"/>
<sequence>MNDKNELMKRLTSSEEEARAFLIHKCLGDRKPFCPRCREHKLYTLSGNRYRCSSCKYTFQDFSGRWINNGGLSCQEWVRLIQMFAEDNTAHAISLDLDLSYNATYKAITALRFAILSQAIDALQLLGPETGLHTHLKGKKLTGVPSKSSSRAIPVFGIMEKNGWVFIDLMQNITAESVFHFNHNFHLKLVRHGSLIHTDRYQKYDALILCGDDSLPLDYIRKYPSITPHIELSDGEFWDFARERFKRYKGISPHRFPLYLKELEFRFNNRNKDLFDLLVGYICKIVPDVD</sequence>
<protein>
    <submittedName>
        <fullName evidence="2">Transposase</fullName>
    </submittedName>
</protein>
<proteinExistence type="predicted"/>
<dbReference type="STRING" id="1121451.DESAM_23106"/>
<dbReference type="InterPro" id="IPR024442">
    <property type="entry name" value="Transposase_Zn_ribbon"/>
</dbReference>
<evidence type="ECO:0000259" key="1">
    <source>
        <dbReference type="SMART" id="SM01126"/>
    </source>
</evidence>